<protein>
    <submittedName>
        <fullName evidence="1">Uncharacterized protein</fullName>
    </submittedName>
</protein>
<dbReference type="Proteomes" id="UP001062846">
    <property type="component" value="Chromosome 7"/>
</dbReference>
<keyword evidence="2" id="KW-1185">Reference proteome</keyword>
<accession>A0ACC0MWH3</accession>
<proteinExistence type="predicted"/>
<reference evidence="1" key="1">
    <citation type="submission" date="2022-02" db="EMBL/GenBank/DDBJ databases">
        <title>Plant Genome Project.</title>
        <authorList>
            <person name="Zhang R.-G."/>
        </authorList>
    </citation>
    <scope>NUCLEOTIDE SEQUENCE</scope>
    <source>
        <strain evidence="1">AT1</strain>
    </source>
</reference>
<evidence type="ECO:0000313" key="1">
    <source>
        <dbReference type="EMBL" id="KAI8544929.1"/>
    </source>
</evidence>
<name>A0ACC0MWH3_RHOML</name>
<sequence>MGEIDDGPGHARRAAEEGEDEEPREEEDQDIGGPNPWVREPFRVPIQIRRWHRLHVQIRHFSESTLPLFSQYLLRSFLVSLCLPSNLTKMMKMALVFALVSGFCVCRMPLGLGNEKTRSHHFSVSFPMLF</sequence>
<gene>
    <name evidence="1" type="ORF">RHMOL_Rhmol07G0003600</name>
</gene>
<organism evidence="1 2">
    <name type="scientific">Rhododendron molle</name>
    <name type="common">Chinese azalea</name>
    <name type="synonym">Azalea mollis</name>
    <dbReference type="NCBI Taxonomy" id="49168"/>
    <lineage>
        <taxon>Eukaryota</taxon>
        <taxon>Viridiplantae</taxon>
        <taxon>Streptophyta</taxon>
        <taxon>Embryophyta</taxon>
        <taxon>Tracheophyta</taxon>
        <taxon>Spermatophyta</taxon>
        <taxon>Magnoliopsida</taxon>
        <taxon>eudicotyledons</taxon>
        <taxon>Gunneridae</taxon>
        <taxon>Pentapetalae</taxon>
        <taxon>asterids</taxon>
        <taxon>Ericales</taxon>
        <taxon>Ericaceae</taxon>
        <taxon>Ericoideae</taxon>
        <taxon>Rhodoreae</taxon>
        <taxon>Rhododendron</taxon>
    </lineage>
</organism>
<dbReference type="EMBL" id="CM046394">
    <property type="protein sequence ID" value="KAI8544929.1"/>
    <property type="molecule type" value="Genomic_DNA"/>
</dbReference>
<evidence type="ECO:0000313" key="2">
    <source>
        <dbReference type="Proteomes" id="UP001062846"/>
    </source>
</evidence>
<comment type="caution">
    <text evidence="1">The sequence shown here is derived from an EMBL/GenBank/DDBJ whole genome shotgun (WGS) entry which is preliminary data.</text>
</comment>